<protein>
    <submittedName>
        <fullName evidence="9">ATP synthase F0 subunit 8</fullName>
    </submittedName>
</protein>
<evidence type="ECO:0000256" key="4">
    <source>
        <dbReference type="ARBA" id="ARBA00023128"/>
    </source>
</evidence>
<evidence type="ECO:0000259" key="8">
    <source>
        <dbReference type="Pfam" id="PF02326"/>
    </source>
</evidence>
<evidence type="ECO:0000256" key="2">
    <source>
        <dbReference type="ARBA" id="ARBA00022692"/>
    </source>
</evidence>
<accession>A0A0E3DAZ1</accession>
<evidence type="ECO:0000256" key="6">
    <source>
        <dbReference type="ARBA" id="ARBA00023310"/>
    </source>
</evidence>
<proteinExistence type="predicted"/>
<dbReference type="Pfam" id="PF02326">
    <property type="entry name" value="YMF19"/>
    <property type="match status" value="1"/>
</dbReference>
<gene>
    <name evidence="9" type="primary">atp8</name>
    <name evidence="9" type="ORF">Sscho.mt.33</name>
</gene>
<geneLocation type="mitochondrion" evidence="9"/>
<dbReference type="GO" id="GO:0031966">
    <property type="term" value="C:mitochondrial membrane"/>
    <property type="evidence" value="ECO:0007669"/>
    <property type="project" value="UniProtKB-SubCell"/>
</dbReference>
<keyword evidence="2 7" id="KW-0812">Transmembrane</keyword>
<organism evidence="9">
    <name type="scientific">Schimmelmannia schousboei</name>
    <dbReference type="NCBI Taxonomy" id="173468"/>
    <lineage>
        <taxon>Eukaryota</taxon>
        <taxon>Rhodophyta</taxon>
        <taxon>Florideophyceae</taxon>
        <taxon>Rhodymeniophycidae</taxon>
        <taxon>Acrosymphytales</taxon>
        <taxon>Schimmelmanniaceae</taxon>
        <taxon>Schimmelmannia</taxon>
    </lineage>
</organism>
<keyword evidence="3 7" id="KW-1133">Transmembrane helix</keyword>
<keyword evidence="4 9" id="KW-0496">Mitochondrion</keyword>
<dbReference type="EMBL" id="KJ398162">
    <property type="protein sequence ID" value="AHX02513.1"/>
    <property type="molecule type" value="Genomic_DNA"/>
</dbReference>
<sequence length="138" mass="16178">MPQLDQTIIFSQIFWLFLIFTSLYTILTHFFLPKFLRSLKARKHISDINILETSNVVKRTADKQVLLKKILLKNLLLVRQTFSNVNLFSSINNKNIDICELDKKISNVIYNTTLYCDYSLLESISLYPKGLNLKFKNN</sequence>
<evidence type="ECO:0000313" key="9">
    <source>
        <dbReference type="EMBL" id="AHX02513.1"/>
    </source>
</evidence>
<reference evidence="9" key="1">
    <citation type="submission" date="2014-02" db="EMBL/GenBank/DDBJ databases">
        <title>Complete mitochondrion genomes reveal florideophycean red algal diversity.</title>
        <authorList>
            <person name="Yang E.C."/>
            <person name="Yoon H.S."/>
        </authorList>
    </citation>
    <scope>NUCLEOTIDE SEQUENCE</scope>
</reference>
<dbReference type="GO" id="GO:0006754">
    <property type="term" value="P:ATP biosynthetic process"/>
    <property type="evidence" value="ECO:0007669"/>
    <property type="project" value="UniProtKB-KW"/>
</dbReference>
<dbReference type="InterPro" id="IPR003319">
    <property type="entry name" value="YMF19-like_N"/>
</dbReference>
<comment type="subcellular location">
    <subcellularLocation>
        <location evidence="1">Mitochondrion membrane</location>
    </subcellularLocation>
</comment>
<keyword evidence="6" id="KW-0066">ATP synthesis</keyword>
<dbReference type="AlphaFoldDB" id="A0A0E3DAZ1"/>
<name>A0A0E3DAZ1_9FLOR</name>
<feature type="transmembrane region" description="Helical" evidence="7">
    <location>
        <begin position="12"/>
        <end position="32"/>
    </location>
</feature>
<evidence type="ECO:0000256" key="1">
    <source>
        <dbReference type="ARBA" id="ARBA00004325"/>
    </source>
</evidence>
<feature type="domain" description="ATP synthase YMF19-like N-terminal" evidence="8">
    <location>
        <begin position="2"/>
        <end position="75"/>
    </location>
</feature>
<evidence type="ECO:0000256" key="7">
    <source>
        <dbReference type="SAM" id="Phobius"/>
    </source>
</evidence>
<evidence type="ECO:0000256" key="3">
    <source>
        <dbReference type="ARBA" id="ARBA00022989"/>
    </source>
</evidence>
<evidence type="ECO:0000256" key="5">
    <source>
        <dbReference type="ARBA" id="ARBA00023136"/>
    </source>
</evidence>
<keyword evidence="5 7" id="KW-0472">Membrane</keyword>